<accession>A0A1B9F6V2</accession>
<keyword evidence="1" id="KW-0805">Transcription regulation</keyword>
<dbReference type="SMART" id="SM00347">
    <property type="entry name" value="HTH_MARR"/>
    <property type="match status" value="1"/>
</dbReference>
<evidence type="ECO:0000256" key="1">
    <source>
        <dbReference type="ARBA" id="ARBA00023015"/>
    </source>
</evidence>
<name>A0A1B9F6V2_9BACT</name>
<dbReference type="STRING" id="1156395.DBT_0915"/>
<evidence type="ECO:0000313" key="5">
    <source>
        <dbReference type="EMBL" id="OCC15564.1"/>
    </source>
</evidence>
<dbReference type="PANTHER" id="PTHR42756:SF1">
    <property type="entry name" value="TRANSCRIPTIONAL REPRESSOR OF EMRAB OPERON"/>
    <property type="match status" value="1"/>
</dbReference>
<proteinExistence type="predicted"/>
<dbReference type="GO" id="GO:0003700">
    <property type="term" value="F:DNA-binding transcription factor activity"/>
    <property type="evidence" value="ECO:0007669"/>
    <property type="project" value="InterPro"/>
</dbReference>
<dbReference type="PRINTS" id="PR00598">
    <property type="entry name" value="HTHMARR"/>
</dbReference>
<dbReference type="AlphaFoldDB" id="A0A1B9F6V2"/>
<gene>
    <name evidence="5" type="ORF">DBT_0915</name>
</gene>
<dbReference type="GO" id="GO:0003677">
    <property type="term" value="F:DNA binding"/>
    <property type="evidence" value="ECO:0007669"/>
    <property type="project" value="UniProtKB-KW"/>
</dbReference>
<keyword evidence="6" id="KW-1185">Reference proteome</keyword>
<dbReference type="PANTHER" id="PTHR42756">
    <property type="entry name" value="TRANSCRIPTIONAL REGULATOR, MARR"/>
    <property type="match status" value="1"/>
</dbReference>
<dbReference type="InterPro" id="IPR036388">
    <property type="entry name" value="WH-like_DNA-bd_sf"/>
</dbReference>
<dbReference type="PROSITE" id="PS50995">
    <property type="entry name" value="HTH_MARR_2"/>
    <property type="match status" value="1"/>
</dbReference>
<comment type="caution">
    <text evidence="5">The sequence shown here is derived from an EMBL/GenBank/DDBJ whole genome shotgun (WGS) entry which is preliminary data.</text>
</comment>
<dbReference type="InterPro" id="IPR036390">
    <property type="entry name" value="WH_DNA-bd_sf"/>
</dbReference>
<evidence type="ECO:0000256" key="2">
    <source>
        <dbReference type="ARBA" id="ARBA00023125"/>
    </source>
</evidence>
<dbReference type="EMBL" id="MAGO01000004">
    <property type="protein sequence ID" value="OCC15564.1"/>
    <property type="molecule type" value="Genomic_DNA"/>
</dbReference>
<dbReference type="RefSeq" id="WP_067616814.1">
    <property type="nucleotide sequence ID" value="NZ_MAGO01000004.1"/>
</dbReference>
<dbReference type="Gene3D" id="1.10.10.10">
    <property type="entry name" value="Winged helix-like DNA-binding domain superfamily/Winged helix DNA-binding domain"/>
    <property type="match status" value="1"/>
</dbReference>
<dbReference type="SUPFAM" id="SSF46785">
    <property type="entry name" value="Winged helix' DNA-binding domain"/>
    <property type="match status" value="1"/>
</dbReference>
<sequence length="139" mass="15730">MRKDFQKLTDLLIELYDKMASWDASVVRGSGLSAPQIHTIEVLGNHPRLRMKELAEKIGVTTGTMTVMIDRLEAKGLVERKPHPDDRRSYVVDLTEKGQKSFKEHHDLHIKLTEDIASPLTNEEIAALINGLEKILEGF</sequence>
<evidence type="ECO:0000313" key="6">
    <source>
        <dbReference type="Proteomes" id="UP000093080"/>
    </source>
</evidence>
<keyword evidence="2" id="KW-0238">DNA-binding</keyword>
<reference evidence="5 6" key="1">
    <citation type="submission" date="2016-06" db="EMBL/GenBank/DDBJ databases">
        <title>Respiratory ammonification of nitrate coupled to the oxidation of elemental sulfur in deep-sea autotrophic thermophilic bacteria.</title>
        <authorList>
            <person name="Slobodkina G.B."/>
            <person name="Mardanov A.V."/>
            <person name="Ravin N.V."/>
            <person name="Frolova A.A."/>
            <person name="Viryasiv M.B."/>
            <person name="Chernyh N.A."/>
            <person name="Bonch-Osmolovskaya E.A."/>
            <person name="Slobodkin A.I."/>
        </authorList>
    </citation>
    <scope>NUCLEOTIDE SEQUENCE [LARGE SCALE GENOMIC DNA]</scope>
    <source>
        <strain evidence="5 6">S69</strain>
    </source>
</reference>
<feature type="domain" description="HTH marR-type" evidence="4">
    <location>
        <begin position="1"/>
        <end position="137"/>
    </location>
</feature>
<dbReference type="OrthoDB" id="5521015at2"/>
<dbReference type="Proteomes" id="UP000093080">
    <property type="component" value="Unassembled WGS sequence"/>
</dbReference>
<evidence type="ECO:0000256" key="3">
    <source>
        <dbReference type="ARBA" id="ARBA00023163"/>
    </source>
</evidence>
<keyword evidence="3" id="KW-0804">Transcription</keyword>
<dbReference type="Pfam" id="PF01047">
    <property type="entry name" value="MarR"/>
    <property type="match status" value="1"/>
</dbReference>
<organism evidence="5 6">
    <name type="scientific">Dissulfuribacter thermophilus</name>
    <dbReference type="NCBI Taxonomy" id="1156395"/>
    <lineage>
        <taxon>Bacteria</taxon>
        <taxon>Pseudomonadati</taxon>
        <taxon>Thermodesulfobacteriota</taxon>
        <taxon>Dissulfuribacteria</taxon>
        <taxon>Dissulfuribacterales</taxon>
        <taxon>Dissulfuribacteraceae</taxon>
        <taxon>Dissulfuribacter</taxon>
    </lineage>
</organism>
<protein>
    <submittedName>
        <fullName evidence="5">Transcriptional regulator, MarR family</fullName>
    </submittedName>
</protein>
<dbReference type="InterPro" id="IPR000835">
    <property type="entry name" value="HTH_MarR-typ"/>
</dbReference>
<evidence type="ECO:0000259" key="4">
    <source>
        <dbReference type="PROSITE" id="PS50995"/>
    </source>
</evidence>